<dbReference type="SUPFAM" id="SSF46689">
    <property type="entry name" value="Homeodomain-like"/>
    <property type="match status" value="1"/>
</dbReference>
<dbReference type="PANTHER" id="PTHR46796:SF12">
    <property type="entry name" value="HTH-TYPE DNA-BINDING TRANSCRIPTIONAL ACTIVATOR EUTR"/>
    <property type="match status" value="1"/>
</dbReference>
<sequence length="334" mass="37305">MTPPPQAPSGTTCPVRQAPSRLRLHLAGDADEHAQNLSHWNQTYDQISPGRFQGRVTELWLEHAQVFVETANQRLRQTCSAWPGALWLGIPAPLHDVARLDGRALQHQEVAVRQGGETFELRTAADFDLYGIVVEVEALMRHLDVVERFDLRPLLRGPGVFCADPHARQCLCAWLGRHLAIRVHDPCVHVAPANPDVLEAQLFTLLASMLVAHHAAHGAAPGMGYGHRLDLVRRVSDHVLEHAESPASVAELCQRFGVSRRTLQYCFLDITGAPPLAYLRALRLNAVRRELRSGQCSRVGDCAWHWGFGHFSQFARDYARQFGELPSEALRRAH</sequence>
<feature type="domain" description="HTH araC/xylS-type" evidence="4">
    <location>
        <begin position="233"/>
        <end position="332"/>
    </location>
</feature>
<dbReference type="GO" id="GO:0003700">
    <property type="term" value="F:DNA-binding transcription factor activity"/>
    <property type="evidence" value="ECO:0007669"/>
    <property type="project" value="InterPro"/>
</dbReference>
<evidence type="ECO:0000256" key="1">
    <source>
        <dbReference type="ARBA" id="ARBA00023015"/>
    </source>
</evidence>
<dbReference type="PROSITE" id="PS01124">
    <property type="entry name" value="HTH_ARAC_FAMILY_2"/>
    <property type="match status" value="1"/>
</dbReference>
<evidence type="ECO:0000256" key="2">
    <source>
        <dbReference type="ARBA" id="ARBA00023125"/>
    </source>
</evidence>
<proteinExistence type="predicted"/>
<name>A0A1J5QBM3_9ZZZZ</name>
<dbReference type="InterPro" id="IPR050204">
    <property type="entry name" value="AraC_XylS_family_regulators"/>
</dbReference>
<keyword evidence="3" id="KW-0804">Transcription</keyword>
<keyword evidence="2" id="KW-0238">DNA-binding</keyword>
<protein>
    <submittedName>
        <fullName evidence="5">HTH-type transcriptional activator RhaS</fullName>
    </submittedName>
</protein>
<organism evidence="5">
    <name type="scientific">mine drainage metagenome</name>
    <dbReference type="NCBI Taxonomy" id="410659"/>
    <lineage>
        <taxon>unclassified sequences</taxon>
        <taxon>metagenomes</taxon>
        <taxon>ecological metagenomes</taxon>
    </lineage>
</organism>
<gene>
    <name evidence="5" type="primary">rhaS_4</name>
    <name evidence="5" type="ORF">GALL_376520</name>
</gene>
<dbReference type="Pfam" id="PF12833">
    <property type="entry name" value="HTH_18"/>
    <property type="match status" value="1"/>
</dbReference>
<evidence type="ECO:0000259" key="4">
    <source>
        <dbReference type="PROSITE" id="PS01124"/>
    </source>
</evidence>
<dbReference type="Gene3D" id="1.10.10.60">
    <property type="entry name" value="Homeodomain-like"/>
    <property type="match status" value="1"/>
</dbReference>
<dbReference type="SMART" id="SM00342">
    <property type="entry name" value="HTH_ARAC"/>
    <property type="match status" value="1"/>
</dbReference>
<dbReference type="InterPro" id="IPR018060">
    <property type="entry name" value="HTH_AraC"/>
</dbReference>
<dbReference type="InterPro" id="IPR009057">
    <property type="entry name" value="Homeodomain-like_sf"/>
</dbReference>
<accession>A0A1J5QBM3</accession>
<dbReference type="AlphaFoldDB" id="A0A1J5QBM3"/>
<evidence type="ECO:0000256" key="3">
    <source>
        <dbReference type="ARBA" id="ARBA00023163"/>
    </source>
</evidence>
<dbReference type="EMBL" id="MLJW01001039">
    <property type="protein sequence ID" value="OIQ80594.1"/>
    <property type="molecule type" value="Genomic_DNA"/>
</dbReference>
<dbReference type="PANTHER" id="PTHR46796">
    <property type="entry name" value="HTH-TYPE TRANSCRIPTIONAL ACTIVATOR RHAS-RELATED"/>
    <property type="match status" value="1"/>
</dbReference>
<evidence type="ECO:0000313" key="5">
    <source>
        <dbReference type="EMBL" id="OIQ80594.1"/>
    </source>
</evidence>
<reference evidence="5" key="1">
    <citation type="submission" date="2016-10" db="EMBL/GenBank/DDBJ databases">
        <title>Sequence of Gallionella enrichment culture.</title>
        <authorList>
            <person name="Poehlein A."/>
            <person name="Muehling M."/>
            <person name="Daniel R."/>
        </authorList>
    </citation>
    <scope>NUCLEOTIDE SEQUENCE</scope>
</reference>
<dbReference type="GO" id="GO:0043565">
    <property type="term" value="F:sequence-specific DNA binding"/>
    <property type="evidence" value="ECO:0007669"/>
    <property type="project" value="InterPro"/>
</dbReference>
<keyword evidence="1" id="KW-0805">Transcription regulation</keyword>
<comment type="caution">
    <text evidence="5">The sequence shown here is derived from an EMBL/GenBank/DDBJ whole genome shotgun (WGS) entry which is preliminary data.</text>
</comment>